<gene>
    <name evidence="2" type="ORF">UFOVP345_21</name>
</gene>
<evidence type="ECO:0000256" key="1">
    <source>
        <dbReference type="SAM" id="Phobius"/>
    </source>
</evidence>
<keyword evidence="1" id="KW-0812">Transmembrane</keyword>
<dbReference type="EMBL" id="LR796353">
    <property type="protein sequence ID" value="CAB4139136.1"/>
    <property type="molecule type" value="Genomic_DNA"/>
</dbReference>
<name>A0A6J5M260_9CAUD</name>
<sequence length="75" mass="8638">MITTPNKDDRCGLLDLKPGTYHVHGRKFVVRQWFGRRFHWVDGLWVNRVVFDALLATALILARVSIDTDNSKGDK</sequence>
<feature type="transmembrane region" description="Helical" evidence="1">
    <location>
        <begin position="45"/>
        <end position="66"/>
    </location>
</feature>
<protein>
    <submittedName>
        <fullName evidence="2">Uncharacterized protein</fullName>
    </submittedName>
</protein>
<evidence type="ECO:0000313" key="2">
    <source>
        <dbReference type="EMBL" id="CAB4139136.1"/>
    </source>
</evidence>
<proteinExistence type="predicted"/>
<organism evidence="2">
    <name type="scientific">uncultured Caudovirales phage</name>
    <dbReference type="NCBI Taxonomy" id="2100421"/>
    <lineage>
        <taxon>Viruses</taxon>
        <taxon>Duplodnaviria</taxon>
        <taxon>Heunggongvirae</taxon>
        <taxon>Uroviricota</taxon>
        <taxon>Caudoviricetes</taxon>
        <taxon>Peduoviridae</taxon>
        <taxon>Maltschvirus</taxon>
        <taxon>Maltschvirus maltsch</taxon>
    </lineage>
</organism>
<reference evidence="2" key="1">
    <citation type="submission" date="2020-04" db="EMBL/GenBank/DDBJ databases">
        <authorList>
            <person name="Chiriac C."/>
            <person name="Salcher M."/>
            <person name="Ghai R."/>
            <person name="Kavagutti S V."/>
        </authorList>
    </citation>
    <scope>NUCLEOTIDE SEQUENCE</scope>
</reference>
<accession>A0A6J5M260</accession>
<keyword evidence="1" id="KW-1133">Transmembrane helix</keyword>
<keyword evidence="1" id="KW-0472">Membrane</keyword>